<keyword evidence="3" id="KW-1185">Reference proteome</keyword>
<organism evidence="2 3">
    <name type="scientific">Algoriella xinjiangensis</name>
    <dbReference type="NCBI Taxonomy" id="684065"/>
    <lineage>
        <taxon>Bacteria</taxon>
        <taxon>Pseudomonadati</taxon>
        <taxon>Bacteroidota</taxon>
        <taxon>Flavobacteriia</taxon>
        <taxon>Flavobacteriales</taxon>
        <taxon>Weeksellaceae</taxon>
        <taxon>Algoriella</taxon>
    </lineage>
</organism>
<evidence type="ECO:0000259" key="1">
    <source>
        <dbReference type="Pfam" id="PF20280"/>
    </source>
</evidence>
<gene>
    <name evidence="2" type="ORF">SAMN05421738_107148</name>
</gene>
<reference evidence="3" key="1">
    <citation type="submission" date="2016-10" db="EMBL/GenBank/DDBJ databases">
        <authorList>
            <person name="Varghese N."/>
            <person name="Submissions S."/>
        </authorList>
    </citation>
    <scope>NUCLEOTIDE SEQUENCE [LARGE SCALE GENOMIC DNA]</scope>
    <source>
        <strain evidence="3">XJ109</strain>
    </source>
</reference>
<sequence>MTLDELKHYTVRVNNGSGCLFQPILDENNYTYILTAKHLFEDVKQDINGNNIPHVIQDGTNISIVRQVNVDGQWQKISIPFTLVRGKTYFPHKDADAAILKINYLSPQFDRIVSIDVPKINNGFYLNGFPNQFGGQVGEEYTTYSIREIEASGNYSQNAQLTNQVLNKEQIEGMSGGGITSVQEDHISIIGIQSRVKHPNWANGKICFVPMKYFAEIINYEEYTALLTKLYPPHVGKFDFLKDDAFTLKVDAWDENIISSTRIHLRNKALSVIQSDVTPIGIKELFKKRLLIDETEDHCLDTKNIWIAWLEFLTIMNIVKEDSLSIQQLSEVFDNIRFKYLDTNDWTDLIPNKLSKSDYLGLQTDSTIIVSTRMPPERPFIIPKGKIVDIARVYDKSGFRTNKGIDPFTSFNFVHLDYFKKKCIIDKMATYQNLSEQEFLTLLKKEYNELFN</sequence>
<protein>
    <recommendedName>
        <fullName evidence="1">ABC-three component systems C-terminal domain-containing protein</fullName>
    </recommendedName>
</protein>
<dbReference type="InterPro" id="IPR009003">
    <property type="entry name" value="Peptidase_S1_PA"/>
</dbReference>
<evidence type="ECO:0000313" key="3">
    <source>
        <dbReference type="Proteomes" id="UP000199149"/>
    </source>
</evidence>
<dbReference type="Proteomes" id="UP000199149">
    <property type="component" value="Unassembled WGS sequence"/>
</dbReference>
<accession>A0A1I4WRD8</accession>
<dbReference type="Pfam" id="PF20280">
    <property type="entry name" value="CTD4"/>
    <property type="match status" value="1"/>
</dbReference>
<dbReference type="SUPFAM" id="SSF50494">
    <property type="entry name" value="Trypsin-like serine proteases"/>
    <property type="match status" value="1"/>
</dbReference>
<dbReference type="EMBL" id="FOUZ01000007">
    <property type="protein sequence ID" value="SFN16358.1"/>
    <property type="molecule type" value="Genomic_DNA"/>
</dbReference>
<evidence type="ECO:0000313" key="2">
    <source>
        <dbReference type="EMBL" id="SFN16358.1"/>
    </source>
</evidence>
<dbReference type="RefSeq" id="WP_092908200.1">
    <property type="nucleotide sequence ID" value="NZ_FOUZ01000007.1"/>
</dbReference>
<dbReference type="InterPro" id="IPR046916">
    <property type="entry name" value="ABC-3C_CTD4"/>
</dbReference>
<name>A0A1I4WRD8_9FLAO</name>
<proteinExistence type="predicted"/>
<feature type="domain" description="ABC-three component systems C-terminal" evidence="1">
    <location>
        <begin position="208"/>
        <end position="425"/>
    </location>
</feature>
<dbReference type="STRING" id="684065.SAMN05421738_107148"/>
<dbReference type="AlphaFoldDB" id="A0A1I4WRD8"/>
<dbReference type="OrthoDB" id="623545at2"/>